<accession>A0A5E8A5I4</accession>
<protein>
    <submittedName>
        <fullName evidence="2">Uncharacterized protein</fullName>
    </submittedName>
</protein>
<evidence type="ECO:0000256" key="1">
    <source>
        <dbReference type="SAM" id="MobiDB-lite"/>
    </source>
</evidence>
<dbReference type="Proteomes" id="UP000326857">
    <property type="component" value="Unassembled WGS sequence"/>
</dbReference>
<evidence type="ECO:0000313" key="2">
    <source>
        <dbReference type="EMBL" id="VVT26670.1"/>
    </source>
</evidence>
<evidence type="ECO:0000313" key="3">
    <source>
        <dbReference type="Proteomes" id="UP000326857"/>
    </source>
</evidence>
<name>A0A5E8A5I4_9SPHN</name>
<feature type="region of interest" description="Disordered" evidence="1">
    <location>
        <begin position="1"/>
        <end position="32"/>
    </location>
</feature>
<dbReference type="AlphaFoldDB" id="A0A5E8A5I4"/>
<proteinExistence type="predicted"/>
<dbReference type="EMBL" id="CABVLI010000044">
    <property type="protein sequence ID" value="VVT26670.1"/>
    <property type="molecule type" value="Genomic_DNA"/>
</dbReference>
<reference evidence="2 3" key="1">
    <citation type="submission" date="2019-09" db="EMBL/GenBank/DDBJ databases">
        <authorList>
            <person name="Dittami M. S."/>
        </authorList>
    </citation>
    <scope>NUCLEOTIDE SEQUENCE [LARGE SCALE GENOMIC DNA]</scope>
    <source>
        <strain evidence="2">SPHINGO391</strain>
    </source>
</reference>
<sequence length="147" mass="15902">MISGASAAHTSRLALARLPSKSKTRSRAARSTEAAIVPGTGRSVVVKMLGSGSGLPVQRYSLCLKGWLGIGGTRWRRRRIISGPAMRCHGLSDRPQWVASQHALANRSPDIYLPDQDRFWFVIFWFEDSALGIAQPGTPAFSPSAGL</sequence>
<gene>
    <name evidence="2" type="ORF">SPHINGO391_490194</name>
</gene>
<organism evidence="2 3">
    <name type="scientific">Sphingomonas aurantiaca</name>
    <dbReference type="NCBI Taxonomy" id="185949"/>
    <lineage>
        <taxon>Bacteria</taxon>
        <taxon>Pseudomonadati</taxon>
        <taxon>Pseudomonadota</taxon>
        <taxon>Alphaproteobacteria</taxon>
        <taxon>Sphingomonadales</taxon>
        <taxon>Sphingomonadaceae</taxon>
        <taxon>Sphingomonas</taxon>
    </lineage>
</organism>